<protein>
    <submittedName>
        <fullName evidence="2">Uncharacterized protein</fullName>
    </submittedName>
</protein>
<proteinExistence type="predicted"/>
<feature type="compositionally biased region" description="Basic and acidic residues" evidence="1">
    <location>
        <begin position="150"/>
        <end position="161"/>
    </location>
</feature>
<feature type="region of interest" description="Disordered" evidence="1">
    <location>
        <begin position="516"/>
        <end position="832"/>
    </location>
</feature>
<feature type="compositionally biased region" description="Basic residues" evidence="1">
    <location>
        <begin position="308"/>
        <end position="322"/>
    </location>
</feature>
<feature type="compositionally biased region" description="Acidic residues" evidence="1">
    <location>
        <begin position="639"/>
        <end position="651"/>
    </location>
</feature>
<dbReference type="AlphaFoldDB" id="A0A9P4PSE9"/>
<dbReference type="EMBL" id="MU001494">
    <property type="protein sequence ID" value="KAF2449400.1"/>
    <property type="molecule type" value="Genomic_DNA"/>
</dbReference>
<dbReference type="Proteomes" id="UP000799764">
    <property type="component" value="Unassembled WGS sequence"/>
</dbReference>
<feature type="region of interest" description="Disordered" evidence="1">
    <location>
        <begin position="1"/>
        <end position="242"/>
    </location>
</feature>
<feature type="compositionally biased region" description="Acidic residues" evidence="1">
    <location>
        <begin position="64"/>
        <end position="79"/>
    </location>
</feature>
<feature type="compositionally biased region" description="Acidic residues" evidence="1">
    <location>
        <begin position="429"/>
        <end position="452"/>
    </location>
</feature>
<organism evidence="2 3">
    <name type="scientific">Karstenula rhodostoma CBS 690.94</name>
    <dbReference type="NCBI Taxonomy" id="1392251"/>
    <lineage>
        <taxon>Eukaryota</taxon>
        <taxon>Fungi</taxon>
        <taxon>Dikarya</taxon>
        <taxon>Ascomycota</taxon>
        <taxon>Pezizomycotina</taxon>
        <taxon>Dothideomycetes</taxon>
        <taxon>Pleosporomycetidae</taxon>
        <taxon>Pleosporales</taxon>
        <taxon>Massarineae</taxon>
        <taxon>Didymosphaeriaceae</taxon>
        <taxon>Karstenula</taxon>
    </lineage>
</organism>
<name>A0A9P4PSE9_9PLEO</name>
<feature type="compositionally biased region" description="Polar residues" evidence="1">
    <location>
        <begin position="518"/>
        <end position="535"/>
    </location>
</feature>
<evidence type="ECO:0000313" key="2">
    <source>
        <dbReference type="EMBL" id="KAF2449400.1"/>
    </source>
</evidence>
<feature type="compositionally biased region" description="Polar residues" evidence="1">
    <location>
        <begin position="555"/>
        <end position="578"/>
    </location>
</feature>
<sequence length="883" mass="98370">MPSTRSGNKTASFKAYYSKKAAPHQQYFPHRRKVVRRPDPHDDSGKKQMKFLPEMMRRRGTVQDSDDEGGESVEDEEVEEAQRKRTGKKRNSDVMREVVKEEEEDEEEPVRPTPKRRRKDAPVDAPQRSTRRRRAAAPVARVHEDEDLEASDKTEQEEAPKPRLRRQSTMTQIVDGRSPAPGSTEPDFKPVKRTPRTSWGAKGSTKDTKKDSKQRTLTQMVHTMTPLVLDSDEDVGGSETTDEEVDAAYRSFIFGNEEEAGTEKHTPARLTEEENLPTAELSLQAVEGDDGTEDEYRPTRFIEAPTTRSRHTPLRSSTRRRGTPASRASFETSPKTRFGLLSTPEKRGVFEIASSQSPPETLLSTQNTPRRSDRTPLKPRSANAAKIAETPSKRGAETPSKRKQVTFQEGPQEQIPPPALKKFASTIPDSEDEPGDLSESDGPSDADYDIGEDTQALLRNADSPISGVNVGEETQSMLLDIDRACANLPREAGRAVREESEELGEPIDRYNAKVSQELGLQTPSHPASSNTNEGSSEVAELPPLPFSSPKPRETAVTNEEPSVVTDNFTTPPIVQQLPSSPPLEDFRTQTPTLMFADDEMPEEAEEPVTAAVPQPSTPTKQRRSSPVEDYRTQQIVPMFDDDDQPSEDLDDVPSATPAAPRHPDIQVFRSPPARLHPEPSHSSQAEQQLHSEYQTYSQYRRPAPFPSSMHVAHDSHYSYQATPRPLPRDPPTQLLPQTYSSTISQATTVDPTQMSPNVTPQKSKMKKEPMFTRIATTPKRQRRDKSATTTPRTQRRNRSATTTPKSQRALGMPMSSPEASKPPPLFIPSSFPSPARVTMEGWSSPVVEKDVGESQWGHGSLEEFSIPAPPPGEWVDEDEDEEV</sequence>
<feature type="compositionally biased region" description="Basic and acidic residues" evidence="1">
    <location>
        <begin position="391"/>
        <end position="400"/>
    </location>
</feature>
<feature type="compositionally biased region" description="Low complexity" evidence="1">
    <location>
        <begin position="9"/>
        <end position="20"/>
    </location>
</feature>
<feature type="region of interest" description="Disordered" evidence="1">
    <location>
        <begin position="255"/>
        <end position="469"/>
    </location>
</feature>
<feature type="region of interest" description="Disordered" evidence="1">
    <location>
        <begin position="844"/>
        <end position="883"/>
    </location>
</feature>
<feature type="compositionally biased region" description="Acidic residues" evidence="1">
    <location>
        <begin position="596"/>
        <end position="606"/>
    </location>
</feature>
<accession>A0A9P4PSE9</accession>
<feature type="compositionally biased region" description="Polar residues" evidence="1">
    <location>
        <begin position="353"/>
        <end position="369"/>
    </location>
</feature>
<feature type="compositionally biased region" description="Basic and acidic residues" evidence="1">
    <location>
        <begin position="90"/>
        <end position="99"/>
    </location>
</feature>
<feature type="compositionally biased region" description="Acidic residues" evidence="1">
    <location>
        <begin position="230"/>
        <end position="242"/>
    </location>
</feature>
<comment type="caution">
    <text evidence="2">The sequence shown here is derived from an EMBL/GenBank/DDBJ whole genome shotgun (WGS) entry which is preliminary data.</text>
</comment>
<feature type="compositionally biased region" description="Acidic residues" evidence="1">
    <location>
        <begin position="874"/>
        <end position="883"/>
    </location>
</feature>
<feature type="compositionally biased region" description="Basic and acidic residues" evidence="1">
    <location>
        <begin position="36"/>
        <end position="46"/>
    </location>
</feature>
<evidence type="ECO:0000313" key="3">
    <source>
        <dbReference type="Proteomes" id="UP000799764"/>
    </source>
</evidence>
<feature type="compositionally biased region" description="Basic and acidic residues" evidence="1">
    <location>
        <begin position="261"/>
        <end position="272"/>
    </location>
</feature>
<keyword evidence="3" id="KW-1185">Reference proteome</keyword>
<evidence type="ECO:0000256" key="1">
    <source>
        <dbReference type="SAM" id="MobiDB-lite"/>
    </source>
</evidence>
<dbReference type="OrthoDB" id="73788at2759"/>
<feature type="compositionally biased region" description="Polar residues" evidence="1">
    <location>
        <begin position="734"/>
        <end position="762"/>
    </location>
</feature>
<gene>
    <name evidence="2" type="ORF">P171DRAFT_427594</name>
</gene>
<feature type="compositionally biased region" description="Basic and acidic residues" evidence="1">
    <location>
        <begin position="204"/>
        <end position="214"/>
    </location>
</feature>
<feature type="compositionally biased region" description="Polar residues" evidence="1">
    <location>
        <begin position="680"/>
        <end position="698"/>
    </location>
</feature>
<reference evidence="2" key="1">
    <citation type="journal article" date="2020" name="Stud. Mycol.">
        <title>101 Dothideomycetes genomes: a test case for predicting lifestyles and emergence of pathogens.</title>
        <authorList>
            <person name="Haridas S."/>
            <person name="Albert R."/>
            <person name="Binder M."/>
            <person name="Bloem J."/>
            <person name="Labutti K."/>
            <person name="Salamov A."/>
            <person name="Andreopoulos B."/>
            <person name="Baker S."/>
            <person name="Barry K."/>
            <person name="Bills G."/>
            <person name="Bluhm B."/>
            <person name="Cannon C."/>
            <person name="Castanera R."/>
            <person name="Culley D."/>
            <person name="Daum C."/>
            <person name="Ezra D."/>
            <person name="Gonzalez J."/>
            <person name="Henrissat B."/>
            <person name="Kuo A."/>
            <person name="Liang C."/>
            <person name="Lipzen A."/>
            <person name="Lutzoni F."/>
            <person name="Magnuson J."/>
            <person name="Mondo S."/>
            <person name="Nolan M."/>
            <person name="Ohm R."/>
            <person name="Pangilinan J."/>
            <person name="Park H.-J."/>
            <person name="Ramirez L."/>
            <person name="Alfaro M."/>
            <person name="Sun H."/>
            <person name="Tritt A."/>
            <person name="Yoshinaga Y."/>
            <person name="Zwiers L.-H."/>
            <person name="Turgeon B."/>
            <person name="Goodwin S."/>
            <person name="Spatafora J."/>
            <person name="Crous P."/>
            <person name="Grigoriev I."/>
        </authorList>
    </citation>
    <scope>NUCLEOTIDE SEQUENCE</scope>
    <source>
        <strain evidence="2">CBS 690.94</strain>
    </source>
</reference>